<dbReference type="Proteomes" id="UP000287177">
    <property type="component" value="Unassembled WGS sequence"/>
</dbReference>
<dbReference type="Pfam" id="PF04989">
    <property type="entry name" value="RMNT_CmcI"/>
    <property type="match status" value="1"/>
</dbReference>
<protein>
    <submittedName>
        <fullName evidence="3">Uncharacterized protein</fullName>
    </submittedName>
</protein>
<dbReference type="GO" id="GO:0008610">
    <property type="term" value="P:lipid biosynthetic process"/>
    <property type="evidence" value="ECO:0007669"/>
    <property type="project" value="InterPro"/>
</dbReference>
<dbReference type="EMBL" id="ATDN01000008">
    <property type="protein sequence ID" value="RWA21748.1"/>
    <property type="molecule type" value="Genomic_DNA"/>
</dbReference>
<name>A0A439DWU8_9MYCO</name>
<dbReference type="InterPro" id="IPR029063">
    <property type="entry name" value="SAM-dependent_MTases_sf"/>
</dbReference>
<dbReference type="InterPro" id="IPR007072">
    <property type="entry name" value="RNMT_CmcI"/>
</dbReference>
<proteinExistence type="predicted"/>
<keyword evidence="1" id="KW-0489">Methyltransferase</keyword>
<evidence type="ECO:0000313" key="3">
    <source>
        <dbReference type="EMBL" id="RWA21748.1"/>
    </source>
</evidence>
<evidence type="ECO:0000256" key="1">
    <source>
        <dbReference type="ARBA" id="ARBA00022603"/>
    </source>
</evidence>
<comment type="caution">
    <text evidence="3">The sequence shown here is derived from an EMBL/GenBank/DDBJ whole genome shotgun (WGS) entry which is preliminary data.</text>
</comment>
<keyword evidence="2" id="KW-0808">Transferase</keyword>
<dbReference type="GO" id="GO:0071770">
    <property type="term" value="P:DIM/DIP cell wall layer assembly"/>
    <property type="evidence" value="ECO:0007669"/>
    <property type="project" value="TreeGrafter"/>
</dbReference>
<accession>A0A439DWU8</accession>
<dbReference type="GO" id="GO:0032259">
    <property type="term" value="P:methylation"/>
    <property type="evidence" value="ECO:0007669"/>
    <property type="project" value="UniProtKB-KW"/>
</dbReference>
<dbReference type="Gene3D" id="3.40.50.150">
    <property type="entry name" value="Vaccinia Virus protein VP39"/>
    <property type="match status" value="1"/>
</dbReference>
<sequence length="332" mass="36991">MSDRTDALGYRIPHPTIAELENHQRAHVSTAELAVLAKALDVAPVRLLYPSAYPTELDVLPGVPATSWSAAEWFSGLTDHRQRVAENVKALANDSELADLTSQWLARSLTNRYSYNFEWLGRPIIQYPQDIVCLQELIWKVKPDVIVETGIAHGGSLILSASMLALLDLCEAISGDTALDARAPRRKVIGVDIEIRSHNRAAIENHPLSRYITMVEGSSIEPETVQRVHDLARGHGATLVCLDSNHTHDHVMAELSAYAPLVTPDSYCVVFDTLVEDMPADMFPDRPWGPGDNPKTAVWEFLKSHPEFEIEREIPQKLQITVAPDGFLRRVR</sequence>
<dbReference type="GO" id="GO:0008168">
    <property type="term" value="F:methyltransferase activity"/>
    <property type="evidence" value="ECO:0007669"/>
    <property type="project" value="UniProtKB-KW"/>
</dbReference>
<dbReference type="GO" id="GO:0005886">
    <property type="term" value="C:plasma membrane"/>
    <property type="evidence" value="ECO:0007669"/>
    <property type="project" value="TreeGrafter"/>
</dbReference>
<dbReference type="PANTHER" id="PTHR40048:SF1">
    <property type="entry name" value="RHAMNOSYL O-METHYLTRANSFERASE"/>
    <property type="match status" value="1"/>
</dbReference>
<dbReference type="PANTHER" id="PTHR40048">
    <property type="entry name" value="RHAMNOSYL O-METHYLTRANSFERASE"/>
    <property type="match status" value="1"/>
</dbReference>
<organism evidence="3 4">
    <name type="scientific">Mycolicibacterium elephantis DSM 44368</name>
    <dbReference type="NCBI Taxonomy" id="1335622"/>
    <lineage>
        <taxon>Bacteria</taxon>
        <taxon>Bacillati</taxon>
        <taxon>Actinomycetota</taxon>
        <taxon>Actinomycetes</taxon>
        <taxon>Mycobacteriales</taxon>
        <taxon>Mycobacteriaceae</taxon>
        <taxon>Mycolicibacterium</taxon>
    </lineage>
</organism>
<keyword evidence="4" id="KW-1185">Reference proteome</keyword>
<reference evidence="3 4" key="1">
    <citation type="submission" date="2013-06" db="EMBL/GenBank/DDBJ databases">
        <title>The draft sequence of the Mycobacterium elephantis genome.</title>
        <authorList>
            <person name="Pettersson F.B."/>
            <person name="Das S."/>
            <person name="Dasgupta S."/>
            <person name="Bhattacharya A."/>
            <person name="Kirsebom L.A."/>
        </authorList>
    </citation>
    <scope>NUCLEOTIDE SEQUENCE [LARGE SCALE GENOMIC DNA]</scope>
    <source>
        <strain evidence="3 4">DSM 44368</strain>
    </source>
</reference>
<evidence type="ECO:0000313" key="4">
    <source>
        <dbReference type="Proteomes" id="UP000287177"/>
    </source>
</evidence>
<gene>
    <name evidence="3" type="ORF">MELE44368_15370</name>
</gene>
<dbReference type="SUPFAM" id="SSF53335">
    <property type="entry name" value="S-adenosyl-L-methionine-dependent methyltransferases"/>
    <property type="match status" value="1"/>
</dbReference>
<dbReference type="AlphaFoldDB" id="A0A439DWU8"/>
<evidence type="ECO:0000256" key="2">
    <source>
        <dbReference type="ARBA" id="ARBA00022679"/>
    </source>
</evidence>